<dbReference type="EMBL" id="JBDPZC010000007">
    <property type="protein sequence ID" value="MEO3714281.1"/>
    <property type="molecule type" value="Genomic_DNA"/>
</dbReference>
<evidence type="ECO:0000313" key="4">
    <source>
        <dbReference type="Proteomes" id="UP001462640"/>
    </source>
</evidence>
<protein>
    <submittedName>
        <fullName evidence="3">DUF2272 domain-containing protein</fullName>
    </submittedName>
</protein>
<evidence type="ECO:0000256" key="1">
    <source>
        <dbReference type="SAM" id="MobiDB-lite"/>
    </source>
</evidence>
<comment type="caution">
    <text evidence="3">The sequence shown here is derived from an EMBL/GenBank/DDBJ whole genome shotgun (WGS) entry which is preliminary data.</text>
</comment>
<reference evidence="3 4" key="1">
    <citation type="submission" date="2024-05" db="EMBL/GenBank/DDBJ databases">
        <title>Roseateles sp. 2.12 16S ribosomal RNA gene Genome sequencing and assembly.</title>
        <authorList>
            <person name="Woo H."/>
        </authorList>
    </citation>
    <scope>NUCLEOTIDE SEQUENCE [LARGE SCALE GENOMIC DNA]</scope>
    <source>
        <strain evidence="3 4">2.12</strain>
    </source>
</reference>
<feature type="domain" description="DUF2272" evidence="2">
    <location>
        <begin position="145"/>
        <end position="278"/>
    </location>
</feature>
<feature type="region of interest" description="Disordered" evidence="1">
    <location>
        <begin position="41"/>
        <end position="65"/>
    </location>
</feature>
<feature type="compositionally biased region" description="Pro residues" evidence="1">
    <location>
        <begin position="41"/>
        <end position="52"/>
    </location>
</feature>
<sequence>MPALVPRSSFRDALAPWPARLSACVLLAILQGCASLSAPPAIPPRVEPPPLPDVESVERSEGDGLGGHPVAIPDWSARITQLAVQEWTLWGQVRWKLQSDELERPRGLSSPSEAEPAFTSRVMHYWFAIGQAEGQQRLFYPDGSLLPWSAAFISYLAKTAGLSAQQFPPSAAHWSYIRASLEQPRRSSFELLDAAAASPRIGDLICAPREAAIQRFDSFAQLQRLTRAERERMWPFHCDLVVEVQADRVGAIGGNVHERVVWTEAAVDAQGRLLPQTERPWLLLLRRAEPTSTGLARARP</sequence>
<keyword evidence="4" id="KW-1185">Reference proteome</keyword>
<dbReference type="Pfam" id="PF10030">
    <property type="entry name" value="DUF2272"/>
    <property type="match status" value="1"/>
</dbReference>
<dbReference type="PROSITE" id="PS51257">
    <property type="entry name" value="PROKAR_LIPOPROTEIN"/>
    <property type="match status" value="1"/>
</dbReference>
<organism evidence="3 4">
    <name type="scientific">Roseateles flavus</name>
    <dbReference type="NCBI Taxonomy" id="3149041"/>
    <lineage>
        <taxon>Bacteria</taxon>
        <taxon>Pseudomonadati</taxon>
        <taxon>Pseudomonadota</taxon>
        <taxon>Betaproteobacteria</taxon>
        <taxon>Burkholderiales</taxon>
        <taxon>Sphaerotilaceae</taxon>
        <taxon>Roseateles</taxon>
    </lineage>
</organism>
<dbReference type="InterPro" id="IPR019262">
    <property type="entry name" value="DUF2272"/>
</dbReference>
<dbReference type="Proteomes" id="UP001462640">
    <property type="component" value="Unassembled WGS sequence"/>
</dbReference>
<evidence type="ECO:0000259" key="2">
    <source>
        <dbReference type="Pfam" id="PF10030"/>
    </source>
</evidence>
<name>A0ABV0GGV5_9BURK</name>
<evidence type="ECO:0000313" key="3">
    <source>
        <dbReference type="EMBL" id="MEO3714281.1"/>
    </source>
</evidence>
<dbReference type="RefSeq" id="WP_347611390.1">
    <property type="nucleotide sequence ID" value="NZ_JBDPZC010000007.1"/>
</dbReference>
<gene>
    <name evidence="3" type="ORF">ABDJ40_16070</name>
</gene>
<proteinExistence type="predicted"/>
<accession>A0ABV0GGV5</accession>